<comment type="cofactor">
    <cofactor evidence="1 7">
        <name>Ca(2+)</name>
        <dbReference type="ChEBI" id="CHEBI:29108"/>
    </cofactor>
</comment>
<evidence type="ECO:0000256" key="6">
    <source>
        <dbReference type="PIRSR" id="PIRSR601382-1"/>
    </source>
</evidence>
<dbReference type="GO" id="GO:0036503">
    <property type="term" value="P:ERAD pathway"/>
    <property type="evidence" value="ECO:0007669"/>
    <property type="project" value="UniProtKB-ARBA"/>
</dbReference>
<organism evidence="11 12">
    <name type="scientific">Tothia fuscella</name>
    <dbReference type="NCBI Taxonomy" id="1048955"/>
    <lineage>
        <taxon>Eukaryota</taxon>
        <taxon>Fungi</taxon>
        <taxon>Dikarya</taxon>
        <taxon>Ascomycota</taxon>
        <taxon>Pezizomycotina</taxon>
        <taxon>Dothideomycetes</taxon>
        <taxon>Pleosporomycetidae</taxon>
        <taxon>Venturiales</taxon>
        <taxon>Cylindrosympodiaceae</taxon>
        <taxon>Tothia</taxon>
    </lineage>
</organism>
<feature type="region of interest" description="Disordered" evidence="10">
    <location>
        <begin position="38"/>
        <end position="173"/>
    </location>
</feature>
<evidence type="ECO:0000256" key="10">
    <source>
        <dbReference type="SAM" id="MobiDB-lite"/>
    </source>
</evidence>
<dbReference type="InterPro" id="IPR050749">
    <property type="entry name" value="Glycosyl_Hydrolase_47"/>
</dbReference>
<dbReference type="GO" id="GO:0005509">
    <property type="term" value="F:calcium ion binding"/>
    <property type="evidence" value="ECO:0007669"/>
    <property type="project" value="InterPro"/>
</dbReference>
<feature type="region of interest" description="Disordered" evidence="10">
    <location>
        <begin position="476"/>
        <end position="536"/>
    </location>
</feature>
<keyword evidence="7" id="KW-0106">Calcium</keyword>
<feature type="binding site" evidence="7">
    <location>
        <position position="1032"/>
    </location>
    <ligand>
        <name>Ca(2+)</name>
        <dbReference type="ChEBI" id="CHEBI:29108"/>
    </ligand>
</feature>
<protein>
    <recommendedName>
        <fullName evidence="9">alpha-1,2-Mannosidase</fullName>
        <ecNumber evidence="9">3.2.1.-</ecNumber>
    </recommendedName>
</protein>
<keyword evidence="12" id="KW-1185">Reference proteome</keyword>
<gene>
    <name evidence="11" type="ORF">EJ08DRAFT_699409</name>
</gene>
<evidence type="ECO:0000256" key="3">
    <source>
        <dbReference type="ARBA" id="ARBA00007658"/>
    </source>
</evidence>
<evidence type="ECO:0000256" key="7">
    <source>
        <dbReference type="PIRSR" id="PIRSR601382-2"/>
    </source>
</evidence>
<dbReference type="SUPFAM" id="SSF48225">
    <property type="entry name" value="Seven-hairpin glycosidases"/>
    <property type="match status" value="1"/>
</dbReference>
<dbReference type="InterPro" id="IPR012341">
    <property type="entry name" value="6hp_glycosidase-like_sf"/>
</dbReference>
<evidence type="ECO:0000313" key="12">
    <source>
        <dbReference type="Proteomes" id="UP000800235"/>
    </source>
</evidence>
<dbReference type="Gene3D" id="1.50.10.10">
    <property type="match status" value="3"/>
</dbReference>
<feature type="compositionally biased region" description="Pro residues" evidence="10">
    <location>
        <begin position="76"/>
        <end position="87"/>
    </location>
</feature>
<comment type="similarity">
    <text evidence="3 9">Belongs to the glycosyl hydrolase 47 family.</text>
</comment>
<dbReference type="EC" id="3.2.1.-" evidence="9"/>
<name>A0A9P4NMG4_9PEZI</name>
<evidence type="ECO:0000256" key="9">
    <source>
        <dbReference type="RuleBase" id="RU361193"/>
    </source>
</evidence>
<keyword evidence="9 11" id="KW-0326">Glycosidase</keyword>
<feature type="active site" evidence="6">
    <location>
        <position position="620"/>
    </location>
</feature>
<comment type="pathway">
    <text evidence="2">Protein modification; protein glycosylation.</text>
</comment>
<evidence type="ECO:0000256" key="8">
    <source>
        <dbReference type="PIRSR" id="PIRSR601382-3"/>
    </source>
</evidence>
<dbReference type="InterPro" id="IPR001382">
    <property type="entry name" value="Glyco_hydro_47"/>
</dbReference>
<feature type="compositionally biased region" description="Basic and acidic residues" evidence="10">
    <location>
        <begin position="97"/>
        <end position="109"/>
    </location>
</feature>
<keyword evidence="7" id="KW-0479">Metal-binding</keyword>
<dbReference type="Pfam" id="PF01532">
    <property type="entry name" value="Glyco_hydro_47"/>
    <property type="match status" value="1"/>
</dbReference>
<evidence type="ECO:0000256" key="2">
    <source>
        <dbReference type="ARBA" id="ARBA00004922"/>
    </source>
</evidence>
<proteinExistence type="inferred from homology"/>
<feature type="active site" evidence="6">
    <location>
        <position position="946"/>
    </location>
</feature>
<keyword evidence="5 8" id="KW-1015">Disulfide bond</keyword>
<feature type="compositionally biased region" description="Polar residues" evidence="10">
    <location>
        <begin position="41"/>
        <end position="56"/>
    </location>
</feature>
<comment type="caution">
    <text evidence="11">The sequence shown here is derived from an EMBL/GenBank/DDBJ whole genome shotgun (WGS) entry which is preliminary data.</text>
</comment>
<dbReference type="GO" id="GO:0005783">
    <property type="term" value="C:endoplasmic reticulum"/>
    <property type="evidence" value="ECO:0007669"/>
    <property type="project" value="TreeGrafter"/>
</dbReference>
<feature type="disulfide bond" evidence="8">
    <location>
        <begin position="699"/>
        <end position="728"/>
    </location>
</feature>
<dbReference type="InterPro" id="IPR036026">
    <property type="entry name" value="Seven-hairpin_glycosidases"/>
</dbReference>
<sequence>MFRMRRYRVFVLFAAFTVFCIYRFGNPRSWEGPEQLKEHFSSSLGGRTTQARQQQEILDIQKPPPPKNKEGVGKVGPPPKVVVPPPVNVGGGGGLGKDGELKGKVEGDGKGTLSPPPVAAITKPVQKIPPPAKGTESPTPTSEKKEAQKGLEQHGDEDEHDRLRVIPHPPPADAMNTILEQGSGRWENDQLPSDTDTVAIRWEKPEEHFPVSSTIQLPTGTPKPIPRIQYDFSQKKESEAARKDRHEKRDMVKEAFLHAWAGYKEKAWGKDELMPISGGSKNPFNGWGATLVDSLDTLWIMGLQKEFDEAVDWVKDLDFKTSRRADVPIFETTIRYLGGLIGAYDVTDGKYKILLDKAVELAEIMMGAFDTPNRMPDTFYQWKPTFASQPHKASTRVVLAELGSLAVEFTRLAQITKEPKYYDAVARITDALVEWQDHTRLPGMWPTFVDASGCERVVPKSGGLNVQTSVQTLDWKGNPVGVESSNGGNPPISSSQSRRPAELAKGAEKDEGEPGKDGRIKGWDKNHPEVAKGKEPEMVPIKKPAPLIMEAKVSGIKVKRQFDENMLIDPAAKSIPQVNIPAAHLPPPIEVPKEPECMPHGLGSQSQWGTDEFTLGSMSDSTYEYFPKQHILLGGLVSKYRELYEKAIDVAKSRLLFRVMIPNSKREILVSGTLHVAVPSSDDQPITERLAYGGSHLTCFAGGMFAMGAKLFDRKEDLDIAAKLTDGCVWAYESTATGIMPETFVAVPCPDRKNCEWNETLWWDHIDPNPEWREESYESQMKIYTSQLAEQKSLQAEKTKVPAVAKTAVSEAKETAEAGALPAKEKSTTIPDKLKSPSNLEKRQFDDALGSKIAAEIKKEHMVAIPPKRPEGAPAATLPNLAATATAEPESEWVPPTITTDDTPPPLYSPSKPLSHEQLAKQTIEEDRLVPGMKSIGDRRYILRPEALESVFYMHRITGSPYWRTKGWDMIAAVLKHTRTPLGHAAVDDVTKVAPGHEDSMESFWLAETLKYAWLIMEDDELWSLDDWVMNTEAHFLRRGDSKWKGNEVQKKKKAKANEESKVDLKEE</sequence>
<evidence type="ECO:0000256" key="5">
    <source>
        <dbReference type="ARBA" id="ARBA00023157"/>
    </source>
</evidence>
<feature type="compositionally biased region" description="Basic and acidic residues" evidence="10">
    <location>
        <begin position="142"/>
        <end position="154"/>
    </location>
</feature>
<accession>A0A9P4NMG4</accession>
<dbReference type="PANTHER" id="PTHR11742:SF103">
    <property type="entry name" value="ENDOPLASMIC RETICULUM MANNOSIDASE MNL2-RELATED"/>
    <property type="match status" value="1"/>
</dbReference>
<dbReference type="EMBL" id="MU007058">
    <property type="protein sequence ID" value="KAF2427666.1"/>
    <property type="molecule type" value="Genomic_DNA"/>
</dbReference>
<feature type="region of interest" description="Disordered" evidence="10">
    <location>
        <begin position="1045"/>
        <end position="1068"/>
    </location>
</feature>
<dbReference type="Proteomes" id="UP000800235">
    <property type="component" value="Unassembled WGS sequence"/>
</dbReference>
<reference evidence="11" key="1">
    <citation type="journal article" date="2020" name="Stud. Mycol.">
        <title>101 Dothideomycetes genomes: a test case for predicting lifestyles and emergence of pathogens.</title>
        <authorList>
            <person name="Haridas S."/>
            <person name="Albert R."/>
            <person name="Binder M."/>
            <person name="Bloem J."/>
            <person name="Labutti K."/>
            <person name="Salamov A."/>
            <person name="Andreopoulos B."/>
            <person name="Baker S."/>
            <person name="Barry K."/>
            <person name="Bills G."/>
            <person name="Bluhm B."/>
            <person name="Cannon C."/>
            <person name="Castanera R."/>
            <person name="Culley D."/>
            <person name="Daum C."/>
            <person name="Ezra D."/>
            <person name="Gonzalez J."/>
            <person name="Henrissat B."/>
            <person name="Kuo A."/>
            <person name="Liang C."/>
            <person name="Lipzen A."/>
            <person name="Lutzoni F."/>
            <person name="Magnuson J."/>
            <person name="Mondo S."/>
            <person name="Nolan M."/>
            <person name="Ohm R."/>
            <person name="Pangilinan J."/>
            <person name="Park H.-J."/>
            <person name="Ramirez L."/>
            <person name="Alfaro M."/>
            <person name="Sun H."/>
            <person name="Tritt A."/>
            <person name="Yoshinaga Y."/>
            <person name="Zwiers L.-H."/>
            <person name="Turgeon B."/>
            <person name="Goodwin S."/>
            <person name="Spatafora J."/>
            <person name="Crous P."/>
            <person name="Grigoriev I."/>
        </authorList>
    </citation>
    <scope>NUCLEOTIDE SEQUENCE</scope>
    <source>
        <strain evidence="11">CBS 130266</strain>
    </source>
</reference>
<feature type="active site" description="Proton donor" evidence="6">
    <location>
        <position position="742"/>
    </location>
</feature>
<feature type="active site" description="Proton donor" evidence="6">
    <location>
        <position position="331"/>
    </location>
</feature>
<dbReference type="GO" id="GO:0005975">
    <property type="term" value="P:carbohydrate metabolic process"/>
    <property type="evidence" value="ECO:0007669"/>
    <property type="project" value="InterPro"/>
</dbReference>
<dbReference type="GO" id="GO:0004571">
    <property type="term" value="F:mannosyl-oligosaccharide 1,2-alpha-mannosidase activity"/>
    <property type="evidence" value="ECO:0007669"/>
    <property type="project" value="InterPro"/>
</dbReference>
<feature type="compositionally biased region" description="Basic and acidic residues" evidence="10">
    <location>
        <begin position="499"/>
        <end position="536"/>
    </location>
</feature>
<dbReference type="GO" id="GO:0016020">
    <property type="term" value="C:membrane"/>
    <property type="evidence" value="ECO:0007669"/>
    <property type="project" value="InterPro"/>
</dbReference>
<feature type="region of interest" description="Disordered" evidence="10">
    <location>
        <begin position="813"/>
        <end position="837"/>
    </location>
</feature>
<dbReference type="PANTHER" id="PTHR11742">
    <property type="entry name" value="MANNOSYL-OLIGOSACCHARIDE ALPHA-1,2-MANNOSIDASE-RELATED"/>
    <property type="match status" value="1"/>
</dbReference>
<evidence type="ECO:0000313" key="11">
    <source>
        <dbReference type="EMBL" id="KAF2427666.1"/>
    </source>
</evidence>
<dbReference type="PRINTS" id="PR00747">
    <property type="entry name" value="GLYHDRLASE47"/>
</dbReference>
<dbReference type="OrthoDB" id="8118055at2759"/>
<evidence type="ECO:0000256" key="4">
    <source>
        <dbReference type="ARBA" id="ARBA00022801"/>
    </source>
</evidence>
<keyword evidence="4 9" id="KW-0378">Hydrolase</keyword>
<dbReference type="AlphaFoldDB" id="A0A9P4NMG4"/>
<feature type="compositionally biased region" description="Low complexity" evidence="10">
    <location>
        <begin position="484"/>
        <end position="497"/>
    </location>
</feature>
<evidence type="ECO:0000256" key="1">
    <source>
        <dbReference type="ARBA" id="ARBA00001913"/>
    </source>
</evidence>
<feature type="compositionally biased region" description="Basic and acidic residues" evidence="10">
    <location>
        <begin position="823"/>
        <end position="837"/>
    </location>
</feature>